<keyword evidence="9" id="KW-1185">Reference proteome</keyword>
<evidence type="ECO:0000256" key="1">
    <source>
        <dbReference type="ARBA" id="ARBA00004123"/>
    </source>
</evidence>
<evidence type="ECO:0000313" key="10">
    <source>
        <dbReference type="RefSeq" id="XP_002734313.1"/>
    </source>
</evidence>
<keyword evidence="3" id="KW-0539">Nucleus</keyword>
<accession>A0ABM0GP91</accession>
<protein>
    <submittedName>
        <fullName evidence="10">Lupus La protein homolog isoform X1</fullName>
    </submittedName>
    <submittedName>
        <fullName evidence="11">Lupus La protein homolog isoform X2</fullName>
    </submittedName>
</protein>
<dbReference type="PANTHER" id="PTHR22792:SF166">
    <property type="entry name" value="LUPUS LA PROTEIN HOMOLOG"/>
    <property type="match status" value="1"/>
</dbReference>
<dbReference type="Pfam" id="PF05383">
    <property type="entry name" value="La"/>
    <property type="match status" value="1"/>
</dbReference>
<evidence type="ECO:0000256" key="3">
    <source>
        <dbReference type="ARBA" id="ARBA00023242"/>
    </source>
</evidence>
<feature type="region of interest" description="Disordered" evidence="5">
    <location>
        <begin position="203"/>
        <end position="224"/>
    </location>
</feature>
<dbReference type="RefSeq" id="XP_006815934.1">
    <property type="nucleotide sequence ID" value="XM_006815871.1"/>
</dbReference>
<dbReference type="CDD" id="cd08028">
    <property type="entry name" value="LARP_3"/>
    <property type="match status" value="1"/>
</dbReference>
<dbReference type="InterPro" id="IPR000504">
    <property type="entry name" value="RRM_dom"/>
</dbReference>
<evidence type="ECO:0000313" key="9">
    <source>
        <dbReference type="Proteomes" id="UP000694865"/>
    </source>
</evidence>
<feature type="compositionally biased region" description="Basic and acidic residues" evidence="5">
    <location>
        <begin position="347"/>
        <end position="360"/>
    </location>
</feature>
<dbReference type="InterPro" id="IPR036390">
    <property type="entry name" value="WH_DNA-bd_sf"/>
</dbReference>
<dbReference type="InterPro" id="IPR012677">
    <property type="entry name" value="Nucleotide-bd_a/b_plait_sf"/>
</dbReference>
<evidence type="ECO:0000259" key="6">
    <source>
        <dbReference type="PROSITE" id="PS50102"/>
    </source>
</evidence>
<dbReference type="Gene3D" id="3.30.70.330">
    <property type="match status" value="2"/>
</dbReference>
<feature type="compositionally biased region" description="Basic residues" evidence="5">
    <location>
        <begin position="328"/>
        <end position="346"/>
    </location>
</feature>
<dbReference type="InterPro" id="IPR002344">
    <property type="entry name" value="Lupus_La"/>
</dbReference>
<dbReference type="CDD" id="cd12541">
    <property type="entry name" value="RRM2_La"/>
    <property type="match status" value="1"/>
</dbReference>
<feature type="domain" description="RRM" evidence="6">
    <location>
        <begin position="113"/>
        <end position="194"/>
    </location>
</feature>
<comment type="subcellular location">
    <subcellularLocation>
        <location evidence="1">Nucleus</location>
    </subcellularLocation>
</comment>
<feature type="compositionally biased region" description="Basic and acidic residues" evidence="5">
    <location>
        <begin position="415"/>
        <end position="430"/>
    </location>
</feature>
<evidence type="ECO:0000259" key="7">
    <source>
        <dbReference type="PROSITE" id="PS50961"/>
    </source>
</evidence>
<keyword evidence="2 4" id="KW-0694">RNA-binding</keyword>
<dbReference type="SMART" id="SM00360">
    <property type="entry name" value="RRM"/>
    <property type="match status" value="2"/>
</dbReference>
<dbReference type="InterPro" id="IPR006630">
    <property type="entry name" value="La_HTH"/>
</dbReference>
<dbReference type="SUPFAM" id="SSF54928">
    <property type="entry name" value="RNA-binding domain, RBD"/>
    <property type="match status" value="1"/>
</dbReference>
<proteinExistence type="predicted"/>
<dbReference type="GeneID" id="100369960"/>
<feature type="domain" description="HTH La-type RNA-binding" evidence="7">
    <location>
        <begin position="9"/>
        <end position="101"/>
    </location>
</feature>
<reference evidence="10 11" key="1">
    <citation type="submission" date="2025-05" db="UniProtKB">
        <authorList>
            <consortium name="RefSeq"/>
        </authorList>
    </citation>
    <scope>IDENTIFICATION</scope>
    <source>
        <tissue evidence="10 11">Testes</tissue>
    </source>
</reference>
<evidence type="ECO:0000256" key="2">
    <source>
        <dbReference type="ARBA" id="ARBA00022884"/>
    </source>
</evidence>
<organism evidence="9 10">
    <name type="scientific">Saccoglossus kowalevskii</name>
    <name type="common">Acorn worm</name>
    <dbReference type="NCBI Taxonomy" id="10224"/>
    <lineage>
        <taxon>Eukaryota</taxon>
        <taxon>Metazoa</taxon>
        <taxon>Hemichordata</taxon>
        <taxon>Enteropneusta</taxon>
        <taxon>Harrimaniidae</taxon>
        <taxon>Saccoglossus</taxon>
    </lineage>
</organism>
<dbReference type="RefSeq" id="XP_002734313.1">
    <property type="nucleotide sequence ID" value="XM_002734267.2"/>
</dbReference>
<evidence type="ECO:0000259" key="8">
    <source>
        <dbReference type="PROSITE" id="PS51939"/>
    </source>
</evidence>
<dbReference type="PANTHER" id="PTHR22792">
    <property type="entry name" value="LUPUS LA PROTEIN-RELATED"/>
    <property type="match status" value="1"/>
</dbReference>
<evidence type="ECO:0000256" key="5">
    <source>
        <dbReference type="SAM" id="MobiDB-lite"/>
    </source>
</evidence>
<gene>
    <name evidence="10 11" type="primary">LOC100369960</name>
</gene>
<evidence type="ECO:0000256" key="4">
    <source>
        <dbReference type="PROSITE-ProRule" id="PRU00332"/>
    </source>
</evidence>
<dbReference type="Gene3D" id="1.10.10.10">
    <property type="entry name" value="Winged helix-like DNA-binding domain superfamily/Winged helix DNA-binding domain"/>
    <property type="match status" value="1"/>
</dbReference>
<dbReference type="PROSITE" id="PS50102">
    <property type="entry name" value="RRM"/>
    <property type="match status" value="2"/>
</dbReference>
<dbReference type="InterPro" id="IPR045180">
    <property type="entry name" value="La_dom_prot"/>
</dbReference>
<sequence>MSANGDKSAESPSKLETKIIRQVEYYFGDANLRRDRFLQEKSKEDDGWISLETLVTFNRLKSLSTDFKVITGALKKSQSGLLEINEDELKLRRSTAKPLPEESDDLRADIKARSVYCKGFPSDATLDDIQEFFDGYGKVAFIQMRKTLDTKEFKGSVFATFEDEEAAKKFVEAEEIKFKDTETIRMLKNEYFKKKQEDRRKMRDDEKIKKVKDQEEKTKKAEEEAEQHYETGCILFFSGVSEQTSREDLNEVFDKHGNVKWIDFVRGQTEGYIRFEGKDEAKNASEKAKEANGGKITVKGNEITFKVLEGDEEKKKWLETYEQQNKVRQMKRMGRKRKPFKGRPARGRKEVKYEGKKTVFESDGESGDEGDHSPEAGDTKADDDSEPMAGEKKDTKSVKRVLEGQGDEAPSTKQPRTEETSEQKAEVVAD</sequence>
<dbReference type="SUPFAM" id="SSF46785">
    <property type="entry name" value="Winged helix' DNA-binding domain"/>
    <property type="match status" value="1"/>
</dbReference>
<dbReference type="SMART" id="SM00715">
    <property type="entry name" value="LA"/>
    <property type="match status" value="1"/>
</dbReference>
<dbReference type="PROSITE" id="PS51939">
    <property type="entry name" value="XRRM"/>
    <property type="match status" value="1"/>
</dbReference>
<dbReference type="Pfam" id="PF00076">
    <property type="entry name" value="RRM_1"/>
    <property type="match status" value="1"/>
</dbReference>
<dbReference type="CDD" id="cd12291">
    <property type="entry name" value="RRM1_La"/>
    <property type="match status" value="1"/>
</dbReference>
<dbReference type="InterPro" id="IPR035979">
    <property type="entry name" value="RBD_domain_sf"/>
</dbReference>
<dbReference type="PRINTS" id="PR00302">
    <property type="entry name" value="LUPUSLA"/>
</dbReference>
<dbReference type="InterPro" id="IPR014886">
    <property type="entry name" value="La_xRRM"/>
</dbReference>
<feature type="compositionally biased region" description="Basic and acidic residues" evidence="5">
    <location>
        <begin position="369"/>
        <end position="382"/>
    </location>
</feature>
<dbReference type="InterPro" id="IPR036388">
    <property type="entry name" value="WH-like_DNA-bd_sf"/>
</dbReference>
<evidence type="ECO:0000313" key="11">
    <source>
        <dbReference type="RefSeq" id="XP_006815934.1"/>
    </source>
</evidence>
<feature type="domain" description="RRM" evidence="6">
    <location>
        <begin position="233"/>
        <end position="310"/>
    </location>
</feature>
<feature type="domain" description="XRRM" evidence="8">
    <location>
        <begin position="228"/>
        <end position="349"/>
    </location>
</feature>
<dbReference type="Pfam" id="PF08777">
    <property type="entry name" value="RRM_3"/>
    <property type="match status" value="1"/>
</dbReference>
<name>A0ABM0GP91_SACKO</name>
<feature type="compositionally biased region" description="Basic and acidic residues" evidence="5">
    <location>
        <begin position="389"/>
        <end position="402"/>
    </location>
</feature>
<feature type="region of interest" description="Disordered" evidence="5">
    <location>
        <begin position="324"/>
        <end position="430"/>
    </location>
</feature>
<dbReference type="Proteomes" id="UP000694865">
    <property type="component" value="Unplaced"/>
</dbReference>
<dbReference type="PROSITE" id="PS50961">
    <property type="entry name" value="HTH_LA"/>
    <property type="match status" value="1"/>
</dbReference>